<dbReference type="AlphaFoldDB" id="A0A1Z3HFN2"/>
<dbReference type="Proteomes" id="UP000191901">
    <property type="component" value="Chromosome"/>
</dbReference>
<evidence type="ECO:0000313" key="3">
    <source>
        <dbReference type="Proteomes" id="UP000191901"/>
    </source>
</evidence>
<dbReference type="OrthoDB" id="508612at2"/>
<dbReference type="STRING" id="1641165.XM38_02560"/>
<dbReference type="InterPro" id="IPR003848">
    <property type="entry name" value="DUF218"/>
</dbReference>
<dbReference type="Gene3D" id="3.40.50.620">
    <property type="entry name" value="HUPs"/>
    <property type="match status" value="1"/>
</dbReference>
<evidence type="ECO:0000313" key="2">
    <source>
        <dbReference type="EMBL" id="ASC69092.1"/>
    </source>
</evidence>
<dbReference type="KEGG" id="hhg:XM38_000180"/>
<dbReference type="InterPro" id="IPR014729">
    <property type="entry name" value="Rossmann-like_a/b/a_fold"/>
</dbReference>
<dbReference type="RefSeq" id="WP_080805763.1">
    <property type="nucleotide sequence ID" value="NZ_CP021983.2"/>
</dbReference>
<sequence>MSQRIQRRWRRRLGLAVVALLVTWVMVTGYRLVMAAQTPAEATLVLGGSIRREIYAAEHALPRPLLISRGSLDPCIRILFERAGADLDQVWLEKCAESTFENLAYSLPILEEWGMRHVQLITSPGHAPRAYAMARILFGSHGIWTTLELVEEQGIPGNQESWLKTGLDVTRSGLWAILSQGYHRRCRQVVPLASVDLVAWQARGFKCEHQAGIN</sequence>
<gene>
    <name evidence="2" type="ORF">XM38_000180</name>
</gene>
<protein>
    <recommendedName>
        <fullName evidence="1">DUF218 domain-containing protein</fullName>
    </recommendedName>
</protein>
<dbReference type="EMBL" id="CP021983">
    <property type="protein sequence ID" value="ASC69092.1"/>
    <property type="molecule type" value="Genomic_DNA"/>
</dbReference>
<proteinExistence type="predicted"/>
<feature type="domain" description="DUF218" evidence="1">
    <location>
        <begin position="42"/>
        <end position="137"/>
    </location>
</feature>
<reference evidence="2 3" key="1">
    <citation type="journal article" date="2016" name="Biochim. Biophys. Acta">
        <title>Characterization of red-shifted phycobilisomes isolated from the chlorophyll f-containing cyanobacterium Halomicronema hongdechloris.</title>
        <authorList>
            <person name="Li Y."/>
            <person name="Lin Y."/>
            <person name="Garvey C.J."/>
            <person name="Birch D."/>
            <person name="Corkery R.W."/>
            <person name="Loughlin P.C."/>
            <person name="Scheer H."/>
            <person name="Willows R.D."/>
            <person name="Chen M."/>
        </authorList>
    </citation>
    <scope>NUCLEOTIDE SEQUENCE [LARGE SCALE GENOMIC DNA]</scope>
    <source>
        <strain evidence="2 3">C2206</strain>
    </source>
</reference>
<accession>A0A1Z3HFN2</accession>
<organism evidence="2 3">
    <name type="scientific">Halomicronema hongdechloris C2206</name>
    <dbReference type="NCBI Taxonomy" id="1641165"/>
    <lineage>
        <taxon>Bacteria</taxon>
        <taxon>Bacillati</taxon>
        <taxon>Cyanobacteriota</taxon>
        <taxon>Cyanophyceae</taxon>
        <taxon>Nodosilineales</taxon>
        <taxon>Nodosilineaceae</taxon>
        <taxon>Halomicronema</taxon>
    </lineage>
</organism>
<evidence type="ECO:0000259" key="1">
    <source>
        <dbReference type="Pfam" id="PF02698"/>
    </source>
</evidence>
<dbReference type="CDD" id="cd06259">
    <property type="entry name" value="YdcF-like"/>
    <property type="match status" value="1"/>
</dbReference>
<dbReference type="Pfam" id="PF02698">
    <property type="entry name" value="DUF218"/>
    <property type="match status" value="1"/>
</dbReference>
<keyword evidence="3" id="KW-1185">Reference proteome</keyword>
<name>A0A1Z3HFN2_9CYAN</name>